<sequence length="135" mass="15506">MTLLNILINYIDEKIGDFSQLSPVLDEHMYSQISRHDPLLNDEEQQNFRAILLRLRDGESTADDWKIFARINAVHTGGDETRKADSNAAKDLEAKLLLAKGARIMLIDKRRFSQWFNGHTWDGEKRDLFTTSNGS</sequence>
<accession>A0A397S352</accession>
<organism evidence="1 2">
    <name type="scientific">Glomus cerebriforme</name>
    <dbReference type="NCBI Taxonomy" id="658196"/>
    <lineage>
        <taxon>Eukaryota</taxon>
        <taxon>Fungi</taxon>
        <taxon>Fungi incertae sedis</taxon>
        <taxon>Mucoromycota</taxon>
        <taxon>Glomeromycotina</taxon>
        <taxon>Glomeromycetes</taxon>
        <taxon>Glomerales</taxon>
        <taxon>Glomeraceae</taxon>
        <taxon>Glomus</taxon>
    </lineage>
</organism>
<dbReference type="AlphaFoldDB" id="A0A397S352"/>
<gene>
    <name evidence="1" type="ORF">C1645_837975</name>
</gene>
<dbReference type="STRING" id="658196.A0A397S352"/>
<evidence type="ECO:0000313" key="1">
    <source>
        <dbReference type="EMBL" id="RIA80840.1"/>
    </source>
</evidence>
<proteinExistence type="predicted"/>
<dbReference type="EMBL" id="QKYT01000888">
    <property type="protein sequence ID" value="RIA80840.1"/>
    <property type="molecule type" value="Genomic_DNA"/>
</dbReference>
<dbReference type="OrthoDB" id="2364860at2759"/>
<comment type="caution">
    <text evidence="1">The sequence shown here is derived from an EMBL/GenBank/DDBJ whole genome shotgun (WGS) entry which is preliminary data.</text>
</comment>
<reference evidence="1 2" key="1">
    <citation type="submission" date="2018-06" db="EMBL/GenBank/DDBJ databases">
        <title>Comparative genomics reveals the genomic features of Rhizophagus irregularis, R. cerebriforme, R. diaphanum and Gigaspora rosea, and their symbiotic lifestyle signature.</title>
        <authorList>
            <person name="Morin E."/>
            <person name="San Clemente H."/>
            <person name="Chen E.C.H."/>
            <person name="De La Providencia I."/>
            <person name="Hainaut M."/>
            <person name="Kuo A."/>
            <person name="Kohler A."/>
            <person name="Murat C."/>
            <person name="Tang N."/>
            <person name="Roy S."/>
            <person name="Loubradou J."/>
            <person name="Henrissat B."/>
            <person name="Grigoriev I.V."/>
            <person name="Corradi N."/>
            <person name="Roux C."/>
            <person name="Martin F.M."/>
        </authorList>
    </citation>
    <scope>NUCLEOTIDE SEQUENCE [LARGE SCALE GENOMIC DNA]</scope>
    <source>
        <strain evidence="1 2">DAOM 227022</strain>
    </source>
</reference>
<keyword evidence="2" id="KW-1185">Reference proteome</keyword>
<dbReference type="Proteomes" id="UP000265703">
    <property type="component" value="Unassembled WGS sequence"/>
</dbReference>
<name>A0A397S352_9GLOM</name>
<protein>
    <submittedName>
        <fullName evidence="1">Uncharacterized protein</fullName>
    </submittedName>
</protein>
<evidence type="ECO:0000313" key="2">
    <source>
        <dbReference type="Proteomes" id="UP000265703"/>
    </source>
</evidence>